<dbReference type="GO" id="GO:0005524">
    <property type="term" value="F:ATP binding"/>
    <property type="evidence" value="ECO:0007669"/>
    <property type="project" value="InterPro"/>
</dbReference>
<evidence type="ECO:0000256" key="7">
    <source>
        <dbReference type="ARBA" id="ARBA00033194"/>
    </source>
</evidence>
<dbReference type="PROSITE" id="PS50011">
    <property type="entry name" value="PROTEIN_KINASE_DOM"/>
    <property type="match status" value="1"/>
</dbReference>
<dbReference type="InterPro" id="IPR008266">
    <property type="entry name" value="Tyr_kinase_AS"/>
</dbReference>
<evidence type="ECO:0000256" key="9">
    <source>
        <dbReference type="ARBA" id="ARBA00048679"/>
    </source>
</evidence>
<dbReference type="InParanoid" id="A0A507B8I5"/>
<comment type="catalytic activity">
    <reaction evidence="9">
        <text>L-seryl-[protein] + ATP = O-phospho-L-seryl-[protein] + ADP + H(+)</text>
        <dbReference type="Rhea" id="RHEA:17989"/>
        <dbReference type="Rhea" id="RHEA-COMP:9863"/>
        <dbReference type="Rhea" id="RHEA-COMP:11604"/>
        <dbReference type="ChEBI" id="CHEBI:15378"/>
        <dbReference type="ChEBI" id="CHEBI:29999"/>
        <dbReference type="ChEBI" id="CHEBI:30616"/>
        <dbReference type="ChEBI" id="CHEBI:83421"/>
        <dbReference type="ChEBI" id="CHEBI:456216"/>
        <dbReference type="EC" id="2.7.11.1"/>
    </reaction>
</comment>
<dbReference type="EMBL" id="SKBQ01000025">
    <property type="protein sequence ID" value="TPX14924.1"/>
    <property type="molecule type" value="Genomic_DNA"/>
</dbReference>
<evidence type="ECO:0000259" key="10">
    <source>
        <dbReference type="PROSITE" id="PS50011"/>
    </source>
</evidence>
<gene>
    <name evidence="11" type="ORF">E0L32_005033</name>
</gene>
<dbReference type="InterPro" id="IPR000719">
    <property type="entry name" value="Prot_kinase_dom"/>
</dbReference>
<evidence type="ECO:0000256" key="4">
    <source>
        <dbReference type="ARBA" id="ARBA00013948"/>
    </source>
</evidence>
<evidence type="ECO:0000256" key="2">
    <source>
        <dbReference type="ARBA" id="ARBA00011534"/>
    </source>
</evidence>
<reference evidence="11 12" key="1">
    <citation type="submission" date="2019-06" db="EMBL/GenBank/DDBJ databases">
        <title>Draft genome sequence of the filamentous fungus Phialemoniopsis curvata isolated from diesel fuel.</title>
        <authorList>
            <person name="Varaljay V.A."/>
            <person name="Lyon W.J."/>
            <person name="Crouch A.L."/>
            <person name="Drake C.E."/>
            <person name="Hollomon J.M."/>
            <person name="Nadeau L.J."/>
            <person name="Nunn H.S."/>
            <person name="Stevenson B.S."/>
            <person name="Bojanowski C.L."/>
            <person name="Crookes-Goodson W.J."/>
        </authorList>
    </citation>
    <scope>NUCLEOTIDE SEQUENCE [LARGE SCALE GENOMIC DNA]</scope>
    <source>
        <strain evidence="11 12">D216</strain>
    </source>
</reference>
<dbReference type="EC" id="2.7.11.1" evidence="3"/>
<organism evidence="11 12">
    <name type="scientific">Thyridium curvatum</name>
    <dbReference type="NCBI Taxonomy" id="1093900"/>
    <lineage>
        <taxon>Eukaryota</taxon>
        <taxon>Fungi</taxon>
        <taxon>Dikarya</taxon>
        <taxon>Ascomycota</taxon>
        <taxon>Pezizomycotina</taxon>
        <taxon>Sordariomycetes</taxon>
        <taxon>Sordariomycetidae</taxon>
        <taxon>Thyridiales</taxon>
        <taxon>Thyridiaceae</taxon>
        <taxon>Thyridium</taxon>
    </lineage>
</organism>
<dbReference type="GeneID" id="41972480"/>
<evidence type="ECO:0000256" key="3">
    <source>
        <dbReference type="ARBA" id="ARBA00012513"/>
    </source>
</evidence>
<evidence type="ECO:0000256" key="8">
    <source>
        <dbReference type="ARBA" id="ARBA00047899"/>
    </source>
</evidence>
<keyword evidence="12" id="KW-1185">Reference proteome</keyword>
<comment type="catalytic activity">
    <reaction evidence="8">
        <text>L-threonyl-[protein] + ATP = O-phospho-L-threonyl-[protein] + ADP + H(+)</text>
        <dbReference type="Rhea" id="RHEA:46608"/>
        <dbReference type="Rhea" id="RHEA-COMP:11060"/>
        <dbReference type="Rhea" id="RHEA-COMP:11605"/>
        <dbReference type="ChEBI" id="CHEBI:15378"/>
        <dbReference type="ChEBI" id="CHEBI:30013"/>
        <dbReference type="ChEBI" id="CHEBI:30616"/>
        <dbReference type="ChEBI" id="CHEBI:61977"/>
        <dbReference type="ChEBI" id="CHEBI:456216"/>
        <dbReference type="EC" id="2.7.11.1"/>
    </reaction>
</comment>
<dbReference type="Proteomes" id="UP000319257">
    <property type="component" value="Unassembled WGS sequence"/>
</dbReference>
<evidence type="ECO:0000256" key="5">
    <source>
        <dbReference type="ARBA" id="ARBA00019973"/>
    </source>
</evidence>
<comment type="caution">
    <text evidence="11">The sequence shown here is derived from an EMBL/GenBank/DDBJ whole genome shotgun (WGS) entry which is preliminary data.</text>
</comment>
<dbReference type="OrthoDB" id="1668230at2759"/>
<dbReference type="Pfam" id="PF00069">
    <property type="entry name" value="Pkinase"/>
    <property type="match status" value="1"/>
</dbReference>
<sequence length="255" mass="28639">MWWSIKGMGGSAFVTCTDGETVLKGYQVWEGGKIRAKFEESSEEELSRENQIYELLGEHPQILKCFGLEEVHTGIFSLRLELASLASVRGYIETNPDNPPPLQTRSQMALDVATGIAYIHSCGVWHSDISCRNFFLFSDFRVKIGDFGGSLVQGQNFRASVCEEPEYELPCRGRDFQARPRIKRELFALGTGLYEIIAWARLFPGSSEDDVDNFLSDEKFPPLEGVLLGNVIHGCWNELYNSAEDVVRDLSVPSL</sequence>
<dbReference type="SUPFAM" id="SSF56112">
    <property type="entry name" value="Protein kinase-like (PK-like)"/>
    <property type="match status" value="1"/>
</dbReference>
<dbReference type="InterPro" id="IPR050167">
    <property type="entry name" value="Ser_Thr_protein_kinase"/>
</dbReference>
<protein>
    <recommendedName>
        <fullName evidence="5">EKC/KEOPS complex subunit BUD32</fullName>
        <ecNumber evidence="3">2.7.11.1</ecNumber>
    </recommendedName>
    <alternativeName>
        <fullName evidence="6 7">Atypical Serine/threonine protein kinase BUD32</fullName>
    </alternativeName>
    <alternativeName>
        <fullName evidence="4">EKC/KEOPS complex subunit bud32</fullName>
    </alternativeName>
</protein>
<dbReference type="PROSITE" id="PS00109">
    <property type="entry name" value="PROTEIN_KINASE_TYR"/>
    <property type="match status" value="1"/>
</dbReference>
<name>A0A507B8I5_9PEZI</name>
<evidence type="ECO:0000313" key="12">
    <source>
        <dbReference type="Proteomes" id="UP000319257"/>
    </source>
</evidence>
<evidence type="ECO:0000256" key="6">
    <source>
        <dbReference type="ARBA" id="ARBA00030980"/>
    </source>
</evidence>
<dbReference type="InterPro" id="IPR011009">
    <property type="entry name" value="Kinase-like_dom_sf"/>
</dbReference>
<evidence type="ECO:0000313" key="11">
    <source>
        <dbReference type="EMBL" id="TPX14924.1"/>
    </source>
</evidence>
<feature type="domain" description="Protein kinase" evidence="10">
    <location>
        <begin position="2"/>
        <end position="255"/>
    </location>
</feature>
<dbReference type="AlphaFoldDB" id="A0A507B8I5"/>
<dbReference type="GO" id="GO:0005737">
    <property type="term" value="C:cytoplasm"/>
    <property type="evidence" value="ECO:0007669"/>
    <property type="project" value="TreeGrafter"/>
</dbReference>
<dbReference type="RefSeq" id="XP_030996635.1">
    <property type="nucleotide sequence ID" value="XM_031139510.1"/>
</dbReference>
<comment type="subunit">
    <text evidence="2">Component of the EKC/KEOPS complex composed of at least BUD32, CGI121, GON7, KAE1 and PCC1; the whole complex dimerizes.</text>
</comment>
<dbReference type="PANTHER" id="PTHR23257">
    <property type="entry name" value="SERINE-THREONINE PROTEIN KINASE"/>
    <property type="match status" value="1"/>
</dbReference>
<evidence type="ECO:0000256" key="1">
    <source>
        <dbReference type="ARBA" id="ARBA00003747"/>
    </source>
</evidence>
<comment type="function">
    <text evidence="1">Component of the EKC/KEOPS complex that is required for the formation of a threonylcarbamoyl group on adenosine at position 37 (t(6)A37) in tRNAs that read codons beginning with adenine. The complex is probably involved in the transfer of the threonylcarbamoyl moiety of threonylcarbamoyl-AMP (TC-AMP) to the N6 group of A37. BUD32 has ATPase activity in the context of the EKC/KEOPS complex and likely plays a supporting role to the catalytic subunit KAE1. The EKC/KEOPS complex also promotes both telomere uncapping and telomere elongation. The complex is required for efficient recruitment of transcriptional coactivators.</text>
</comment>
<dbReference type="GO" id="GO:0007165">
    <property type="term" value="P:signal transduction"/>
    <property type="evidence" value="ECO:0007669"/>
    <property type="project" value="TreeGrafter"/>
</dbReference>
<dbReference type="Gene3D" id="1.10.510.10">
    <property type="entry name" value="Transferase(Phosphotransferase) domain 1"/>
    <property type="match status" value="1"/>
</dbReference>
<dbReference type="GO" id="GO:0004674">
    <property type="term" value="F:protein serine/threonine kinase activity"/>
    <property type="evidence" value="ECO:0007669"/>
    <property type="project" value="UniProtKB-EC"/>
</dbReference>
<accession>A0A507B8I5</accession>
<proteinExistence type="predicted"/>
<dbReference type="STRING" id="1093900.A0A507B8I5"/>